<dbReference type="InterPro" id="IPR002213">
    <property type="entry name" value="UDP_glucos_trans"/>
</dbReference>
<protein>
    <recommendedName>
        <fullName evidence="4">UDP-glycosyltransferase 83A1</fullName>
    </recommendedName>
</protein>
<dbReference type="PANTHER" id="PTHR48045:SF21">
    <property type="entry name" value="UDP-GLYCOSYLTRANSFERASE 83A1"/>
    <property type="match status" value="1"/>
</dbReference>
<dbReference type="PANTHER" id="PTHR48045">
    <property type="entry name" value="UDP-GLYCOSYLTRANSFERASE 72B1"/>
    <property type="match status" value="1"/>
</dbReference>
<dbReference type="InterPro" id="IPR018247">
    <property type="entry name" value="EF_Hand_1_Ca_BS"/>
</dbReference>
<dbReference type="EMBL" id="JASCZI010271961">
    <property type="protein sequence ID" value="MED6218431.1"/>
    <property type="molecule type" value="Genomic_DNA"/>
</dbReference>
<evidence type="ECO:0008006" key="4">
    <source>
        <dbReference type="Google" id="ProtNLM"/>
    </source>
</evidence>
<keyword evidence="1" id="KW-0808">Transferase</keyword>
<keyword evidence="3" id="KW-1185">Reference proteome</keyword>
<organism evidence="2 3">
    <name type="scientific">Stylosanthes scabra</name>
    <dbReference type="NCBI Taxonomy" id="79078"/>
    <lineage>
        <taxon>Eukaryota</taxon>
        <taxon>Viridiplantae</taxon>
        <taxon>Streptophyta</taxon>
        <taxon>Embryophyta</taxon>
        <taxon>Tracheophyta</taxon>
        <taxon>Spermatophyta</taxon>
        <taxon>Magnoliopsida</taxon>
        <taxon>eudicotyledons</taxon>
        <taxon>Gunneridae</taxon>
        <taxon>Pentapetalae</taxon>
        <taxon>rosids</taxon>
        <taxon>fabids</taxon>
        <taxon>Fabales</taxon>
        <taxon>Fabaceae</taxon>
        <taxon>Papilionoideae</taxon>
        <taxon>50 kb inversion clade</taxon>
        <taxon>dalbergioids sensu lato</taxon>
        <taxon>Dalbergieae</taxon>
        <taxon>Pterocarpus clade</taxon>
        <taxon>Stylosanthes</taxon>
    </lineage>
</organism>
<name>A0ABU6Z819_9FABA</name>
<dbReference type="SUPFAM" id="SSF53756">
    <property type="entry name" value="UDP-Glycosyltransferase/glycogen phosphorylase"/>
    <property type="match status" value="1"/>
</dbReference>
<gene>
    <name evidence="2" type="ORF">PIB30_026656</name>
</gene>
<evidence type="ECO:0000256" key="1">
    <source>
        <dbReference type="ARBA" id="ARBA00022679"/>
    </source>
</evidence>
<accession>A0ABU6Z819</accession>
<comment type="caution">
    <text evidence="2">The sequence shown here is derived from an EMBL/GenBank/DDBJ whole genome shotgun (WGS) entry which is preliminary data.</text>
</comment>
<dbReference type="CDD" id="cd03784">
    <property type="entry name" value="GT1_Gtf-like"/>
    <property type="match status" value="1"/>
</dbReference>
<dbReference type="PROSITE" id="PS00018">
    <property type="entry name" value="EF_HAND_1"/>
    <property type="match status" value="1"/>
</dbReference>
<dbReference type="Proteomes" id="UP001341840">
    <property type="component" value="Unassembled WGS sequence"/>
</dbReference>
<evidence type="ECO:0000313" key="3">
    <source>
        <dbReference type="Proteomes" id="UP001341840"/>
    </source>
</evidence>
<dbReference type="Pfam" id="PF00201">
    <property type="entry name" value="UDPGT"/>
    <property type="match status" value="1"/>
</dbReference>
<reference evidence="2 3" key="1">
    <citation type="journal article" date="2023" name="Plants (Basel)">
        <title>Bridging the Gap: Combining Genomics and Transcriptomics Approaches to Understand Stylosanthes scabra, an Orphan Legume from the Brazilian Caatinga.</title>
        <authorList>
            <person name="Ferreira-Neto J.R.C."/>
            <person name="da Silva M.D."/>
            <person name="Binneck E."/>
            <person name="de Melo N.F."/>
            <person name="da Silva R.H."/>
            <person name="de Melo A.L.T.M."/>
            <person name="Pandolfi V."/>
            <person name="Bustamante F.O."/>
            <person name="Brasileiro-Vidal A.C."/>
            <person name="Benko-Iseppon A.M."/>
        </authorList>
    </citation>
    <scope>NUCLEOTIDE SEQUENCE [LARGE SCALE GENOMIC DNA]</scope>
    <source>
        <tissue evidence="2">Leaves</tissue>
    </source>
</reference>
<evidence type="ECO:0000313" key="2">
    <source>
        <dbReference type="EMBL" id="MED6218431.1"/>
    </source>
</evidence>
<proteinExistence type="predicted"/>
<dbReference type="Gene3D" id="3.40.50.2000">
    <property type="entry name" value="Glycogen Phosphorylase B"/>
    <property type="match status" value="2"/>
</dbReference>
<sequence>MAWALEIASKIGIKGSVFFPSCAAMFALMNNIPKLIHDGIIDKHGLPITKRTFQLSPTIPAMDTGCIWWANFFDPEIEKKIFNNITHCMQALQLTEWCICNSTYELEQGALSFEPKLLPIGPLLSKTYDHDDKTATATARSLGQFWEEDMSCMNWLDQQPHGSVIYVAFGSMTLFDEKQFTELALGLELTNRPFLWVVRRDSYSKTLSLPNEFKGSQGKIVGWAPQQRVLSHPATACFVSHCGWNSAVEGLSNGVPFLCWPYFTDQFFNRTYICNELKVGLGFDSDENGLISRWEIKSKVDKVLSEENIRSEAGVLKEKLLNNLKVGGKSYENLNKFIKWLKA</sequence>